<dbReference type="Proteomes" id="UP000299102">
    <property type="component" value="Unassembled WGS sequence"/>
</dbReference>
<proteinExistence type="predicted"/>
<evidence type="ECO:0000313" key="2">
    <source>
        <dbReference type="Proteomes" id="UP000299102"/>
    </source>
</evidence>
<comment type="caution">
    <text evidence="1">The sequence shown here is derived from an EMBL/GenBank/DDBJ whole genome shotgun (WGS) entry which is preliminary data.</text>
</comment>
<sequence length="110" mass="12755">MIIYPIRSILTKPFYLKANTSDISFFRLRSSQPNAQNRSEKRLNMIYDYRAEAGVRLWFRNTACPTQELIYAKYKPRYWGSLRLGSVGRVAHNLIISTACSPSHAHKAFI</sequence>
<accession>A0A4C1TCL7</accession>
<gene>
    <name evidence="1" type="ORF">EVAR_79727_1</name>
</gene>
<reference evidence="1 2" key="1">
    <citation type="journal article" date="2019" name="Commun. Biol.">
        <title>The bagworm genome reveals a unique fibroin gene that provides high tensile strength.</title>
        <authorList>
            <person name="Kono N."/>
            <person name="Nakamura H."/>
            <person name="Ohtoshi R."/>
            <person name="Tomita M."/>
            <person name="Numata K."/>
            <person name="Arakawa K."/>
        </authorList>
    </citation>
    <scope>NUCLEOTIDE SEQUENCE [LARGE SCALE GENOMIC DNA]</scope>
</reference>
<name>A0A4C1TCL7_EUMVA</name>
<evidence type="ECO:0000313" key="1">
    <source>
        <dbReference type="EMBL" id="GBP11051.1"/>
    </source>
</evidence>
<organism evidence="1 2">
    <name type="scientific">Eumeta variegata</name>
    <name type="common">Bagworm moth</name>
    <name type="synonym">Eumeta japonica</name>
    <dbReference type="NCBI Taxonomy" id="151549"/>
    <lineage>
        <taxon>Eukaryota</taxon>
        <taxon>Metazoa</taxon>
        <taxon>Ecdysozoa</taxon>
        <taxon>Arthropoda</taxon>
        <taxon>Hexapoda</taxon>
        <taxon>Insecta</taxon>
        <taxon>Pterygota</taxon>
        <taxon>Neoptera</taxon>
        <taxon>Endopterygota</taxon>
        <taxon>Lepidoptera</taxon>
        <taxon>Glossata</taxon>
        <taxon>Ditrysia</taxon>
        <taxon>Tineoidea</taxon>
        <taxon>Psychidae</taxon>
        <taxon>Oiketicinae</taxon>
        <taxon>Eumeta</taxon>
    </lineage>
</organism>
<protein>
    <submittedName>
        <fullName evidence="1">Uncharacterized protein</fullName>
    </submittedName>
</protein>
<dbReference type="EMBL" id="BGZK01000044">
    <property type="protein sequence ID" value="GBP11051.1"/>
    <property type="molecule type" value="Genomic_DNA"/>
</dbReference>
<keyword evidence="2" id="KW-1185">Reference proteome</keyword>
<dbReference type="AlphaFoldDB" id="A0A4C1TCL7"/>